<dbReference type="EC" id="3.5.1.9" evidence="1"/>
<dbReference type="RefSeq" id="WP_062281280.1">
    <property type="nucleotide sequence ID" value="NZ_LTBC01000001.1"/>
</dbReference>
<dbReference type="PANTHER" id="PTHR31118:SF12">
    <property type="entry name" value="CYCLASE-LIKE PROTEIN 2"/>
    <property type="match status" value="1"/>
</dbReference>
<keyword evidence="2" id="KW-1185">Reference proteome</keyword>
<dbReference type="OrthoDB" id="9796085at2"/>
<accession>A0A151B287</accession>
<dbReference type="GO" id="GO:0004061">
    <property type="term" value="F:arylformamidase activity"/>
    <property type="evidence" value="ECO:0007669"/>
    <property type="project" value="UniProtKB-EC"/>
</dbReference>
<dbReference type="PATRIC" id="fig|1122241.3.peg.655"/>
<dbReference type="EMBL" id="LTBC01000001">
    <property type="protein sequence ID" value="KYH33903.1"/>
    <property type="molecule type" value="Genomic_DNA"/>
</dbReference>
<dbReference type="SUPFAM" id="SSF102198">
    <property type="entry name" value="Putative cyclase"/>
    <property type="match status" value="1"/>
</dbReference>
<sequence>MIQIDPRNFNQKYEIIDLSQPIYQGMPLFPMHQKTFIMKNMTHEENQAMTGSPTLGFSARNLLISEHAGTHVDAVWEFLPSGPTIEQMGFEFFIGDAICVDLRHVQYPKYIEPEDLKEAVEKAGLEIRKGDIFLMWTGHYDRYYPGQRYAEGPYTGVSEAAAVWLAEQGVVNIGIDAPAIDLTPDDLKFSGHWVCGRYGITDSEHYANLGKVAGKRFIYIGLPLKIKEGSGSPIRAIALLEKENK</sequence>
<evidence type="ECO:0000313" key="2">
    <source>
        <dbReference type="Proteomes" id="UP000075670"/>
    </source>
</evidence>
<reference evidence="1 2" key="1">
    <citation type="submission" date="2016-02" db="EMBL/GenBank/DDBJ databases">
        <title>Genome sequence of Moorella mulderi DSM 14980.</title>
        <authorList>
            <person name="Poehlein A."/>
            <person name="Daniel R."/>
        </authorList>
    </citation>
    <scope>NUCLEOTIDE SEQUENCE [LARGE SCALE GENOMIC DNA]</scope>
    <source>
        <strain evidence="1 2">DSM 14980</strain>
    </source>
</reference>
<name>A0A151B287_9FIRM</name>
<dbReference type="AlphaFoldDB" id="A0A151B287"/>
<dbReference type="GO" id="GO:0019441">
    <property type="term" value="P:L-tryptophan catabolic process to kynurenine"/>
    <property type="evidence" value="ECO:0007669"/>
    <property type="project" value="InterPro"/>
</dbReference>
<dbReference type="PANTHER" id="PTHR31118">
    <property type="entry name" value="CYCLASE-LIKE PROTEIN 2"/>
    <property type="match status" value="1"/>
</dbReference>
<dbReference type="InterPro" id="IPR007325">
    <property type="entry name" value="KFase/CYL"/>
</dbReference>
<organism evidence="1 2">
    <name type="scientific">Moorella mulderi DSM 14980</name>
    <dbReference type="NCBI Taxonomy" id="1122241"/>
    <lineage>
        <taxon>Bacteria</taxon>
        <taxon>Bacillati</taxon>
        <taxon>Bacillota</taxon>
        <taxon>Clostridia</taxon>
        <taxon>Neomoorellales</taxon>
        <taxon>Neomoorellaceae</taxon>
        <taxon>Neomoorella</taxon>
    </lineage>
</organism>
<evidence type="ECO:0000313" key="1">
    <source>
        <dbReference type="EMBL" id="KYH33903.1"/>
    </source>
</evidence>
<dbReference type="Gene3D" id="3.50.30.50">
    <property type="entry name" value="Putative cyclase"/>
    <property type="match status" value="1"/>
</dbReference>
<protein>
    <submittedName>
        <fullName evidence="1">Kynurenine formamidase</fullName>
        <ecNumber evidence="1">3.5.1.9</ecNumber>
    </submittedName>
</protein>
<dbReference type="InterPro" id="IPR037175">
    <property type="entry name" value="KFase_sf"/>
</dbReference>
<proteinExistence type="predicted"/>
<gene>
    <name evidence="1" type="primary">kynB_2</name>
    <name evidence="1" type="ORF">MOMUL_06210</name>
</gene>
<dbReference type="Pfam" id="PF04199">
    <property type="entry name" value="Cyclase"/>
    <property type="match status" value="1"/>
</dbReference>
<comment type="caution">
    <text evidence="1">The sequence shown here is derived from an EMBL/GenBank/DDBJ whole genome shotgun (WGS) entry which is preliminary data.</text>
</comment>
<keyword evidence="1" id="KW-0378">Hydrolase</keyword>
<dbReference type="Proteomes" id="UP000075670">
    <property type="component" value="Unassembled WGS sequence"/>
</dbReference>